<feature type="chain" id="PRO_5007131498" description="SnoaL-like domain-containing protein" evidence="1">
    <location>
        <begin position="28"/>
        <end position="168"/>
    </location>
</feature>
<gene>
    <name evidence="2" type="ORF">AZ78_0029</name>
</gene>
<dbReference type="Proteomes" id="UP000023435">
    <property type="component" value="Unassembled WGS sequence"/>
</dbReference>
<keyword evidence="1" id="KW-0732">Signal</keyword>
<evidence type="ECO:0000256" key="1">
    <source>
        <dbReference type="SAM" id="SignalP"/>
    </source>
</evidence>
<keyword evidence="3" id="KW-1185">Reference proteome</keyword>
<dbReference type="AlphaFoldDB" id="A0A108U4M4"/>
<dbReference type="InterPro" id="IPR032710">
    <property type="entry name" value="NTF2-like_dom_sf"/>
</dbReference>
<evidence type="ECO:0000313" key="2">
    <source>
        <dbReference type="EMBL" id="KWS02485.1"/>
    </source>
</evidence>
<evidence type="ECO:0000313" key="3">
    <source>
        <dbReference type="Proteomes" id="UP000023435"/>
    </source>
</evidence>
<dbReference type="OrthoDB" id="6024200at2"/>
<name>A0A108U4M4_9GAMM</name>
<dbReference type="SUPFAM" id="SSF54427">
    <property type="entry name" value="NTF2-like"/>
    <property type="match status" value="1"/>
</dbReference>
<evidence type="ECO:0008006" key="4">
    <source>
        <dbReference type="Google" id="ProtNLM"/>
    </source>
</evidence>
<accession>A0A108U4M4</accession>
<organism evidence="2 3">
    <name type="scientific">Lysobacter capsici AZ78</name>
    <dbReference type="NCBI Taxonomy" id="1444315"/>
    <lineage>
        <taxon>Bacteria</taxon>
        <taxon>Pseudomonadati</taxon>
        <taxon>Pseudomonadota</taxon>
        <taxon>Gammaproteobacteria</taxon>
        <taxon>Lysobacterales</taxon>
        <taxon>Lysobacteraceae</taxon>
        <taxon>Lysobacter</taxon>
    </lineage>
</organism>
<dbReference type="RefSeq" id="WP_036111057.1">
    <property type="nucleotide sequence ID" value="NZ_JAJA02000001.1"/>
</dbReference>
<dbReference type="EMBL" id="JAJA02000001">
    <property type="protein sequence ID" value="KWS02485.1"/>
    <property type="molecule type" value="Genomic_DNA"/>
</dbReference>
<reference evidence="2 3" key="1">
    <citation type="journal article" date="2014" name="Genome Announc.">
        <title>Draft Genome Sequence of Lysobacter capsici AZ78, a Bacterium Antagonistic to Plant-Pathogenic Oomycetes.</title>
        <authorList>
            <person name="Puopolo G."/>
            <person name="Sonego P."/>
            <person name="Engelen K."/>
            <person name="Pertot I."/>
        </authorList>
    </citation>
    <scope>NUCLEOTIDE SEQUENCE [LARGE SCALE GENOMIC DNA]</scope>
    <source>
        <strain evidence="2 3">AZ78</strain>
    </source>
</reference>
<proteinExistence type="predicted"/>
<feature type="signal peptide" evidence="1">
    <location>
        <begin position="1"/>
        <end position="27"/>
    </location>
</feature>
<protein>
    <recommendedName>
        <fullName evidence="4">SnoaL-like domain-containing protein</fullName>
    </recommendedName>
</protein>
<comment type="caution">
    <text evidence="2">The sequence shown here is derived from an EMBL/GenBank/DDBJ whole genome shotgun (WGS) entry which is preliminary data.</text>
</comment>
<sequence>MTHRITRPLLPFALSALAVCISGSAFAAGPGNAAPQSLSGDSILSRICARQFEIAQRTDMESFRDYDAETFRAVHDDRAITVFDSGATRIGIDAIMTALASHFSGREAKWSWTERYRVVDGCSSAYILYETTYEIPRIGYKQKALTGVTYSHNGLRWLAIADQGTKLP</sequence>